<comment type="caution">
    <text evidence="1">The sequence shown here is derived from an EMBL/GenBank/DDBJ whole genome shotgun (WGS) entry which is preliminary data.</text>
</comment>
<keyword evidence="2" id="KW-1185">Reference proteome</keyword>
<proteinExistence type="predicted"/>
<organism evidence="1 2">
    <name type="scientific">Rhodovastum atsumiense</name>
    <dbReference type="NCBI Taxonomy" id="504468"/>
    <lineage>
        <taxon>Bacteria</taxon>
        <taxon>Pseudomonadati</taxon>
        <taxon>Pseudomonadota</taxon>
        <taxon>Alphaproteobacteria</taxon>
        <taxon>Acetobacterales</taxon>
        <taxon>Acetobacteraceae</taxon>
        <taxon>Rhodovastum</taxon>
    </lineage>
</organism>
<dbReference type="Gene3D" id="3.40.50.300">
    <property type="entry name" value="P-loop containing nucleotide triphosphate hydrolases"/>
    <property type="match status" value="1"/>
</dbReference>
<dbReference type="SUPFAM" id="SSF52540">
    <property type="entry name" value="P-loop containing nucleoside triphosphate hydrolases"/>
    <property type="match status" value="1"/>
</dbReference>
<dbReference type="RefSeq" id="WP_150043239.1">
    <property type="nucleotide sequence ID" value="NZ_OW485608.1"/>
</dbReference>
<dbReference type="Proteomes" id="UP000325255">
    <property type="component" value="Unassembled WGS sequence"/>
</dbReference>
<dbReference type="AlphaFoldDB" id="A0A5M6INS8"/>
<sequence>MKLILLNGPPRAGKDTAASAILARMTGAVRLGMSYHLKEATHAAYGMPGRPHDAYEAVKDVPNADFFGQTPRAAYIAHSERYMKPLHGADVFGRIFVRRALALNVQTIVAPDAGFADEWTPVIAEFGAGNMLLIRVHAEGRGRTFAGDSRSFISLPGVVTVDLHNDGDRSVFERQAVHAVLDWAWAGEALAA</sequence>
<reference evidence="1 2" key="1">
    <citation type="submission" date="2019-09" db="EMBL/GenBank/DDBJ databases">
        <title>Genome sequence of Rhodovastum atsumiense, a diverse member of the Acetobacteraceae family of non-sulfur purple photosynthetic bacteria.</title>
        <authorList>
            <person name="Meyer T."/>
            <person name="Kyndt J."/>
        </authorList>
    </citation>
    <scope>NUCLEOTIDE SEQUENCE [LARGE SCALE GENOMIC DNA]</scope>
    <source>
        <strain evidence="1 2">DSM 21279</strain>
    </source>
</reference>
<dbReference type="InterPro" id="IPR027417">
    <property type="entry name" value="P-loop_NTPase"/>
</dbReference>
<dbReference type="OrthoDB" id="7384038at2"/>
<gene>
    <name evidence="1" type="ORF">F1189_23020</name>
</gene>
<evidence type="ECO:0000313" key="2">
    <source>
        <dbReference type="Proteomes" id="UP000325255"/>
    </source>
</evidence>
<evidence type="ECO:0000313" key="1">
    <source>
        <dbReference type="EMBL" id="KAA5609637.1"/>
    </source>
</evidence>
<dbReference type="EMBL" id="VWPK01000046">
    <property type="protein sequence ID" value="KAA5609637.1"/>
    <property type="molecule type" value="Genomic_DNA"/>
</dbReference>
<accession>A0A5M6INS8</accession>
<name>A0A5M6INS8_9PROT</name>
<protein>
    <submittedName>
        <fullName evidence="1">Uncharacterized protein</fullName>
    </submittedName>
</protein>